<comment type="caution">
    <text evidence="1">The sequence shown here is derived from an EMBL/GenBank/DDBJ whole genome shotgun (WGS) entry which is preliminary data.</text>
</comment>
<dbReference type="InterPro" id="IPR006748">
    <property type="entry name" value="NH2Glyco/OHUrea_AB-resist_kin"/>
</dbReference>
<dbReference type="Gene3D" id="3.90.1200.10">
    <property type="match status" value="1"/>
</dbReference>
<organism evidence="1 2">
    <name type="scientific">Bradyrhizobium quebecense</name>
    <dbReference type="NCBI Taxonomy" id="2748629"/>
    <lineage>
        <taxon>Bacteria</taxon>
        <taxon>Pseudomonadati</taxon>
        <taxon>Pseudomonadota</taxon>
        <taxon>Alphaproteobacteria</taxon>
        <taxon>Hyphomicrobiales</taxon>
        <taxon>Nitrobacteraceae</taxon>
        <taxon>Bradyrhizobium</taxon>
    </lineage>
</organism>
<dbReference type="EMBL" id="JAGEPA010000001">
    <property type="protein sequence ID" value="MBO1435303.1"/>
    <property type="molecule type" value="Genomic_DNA"/>
</dbReference>
<dbReference type="Pfam" id="PF04655">
    <property type="entry name" value="APH_6_hur"/>
    <property type="match status" value="1"/>
</dbReference>
<protein>
    <submittedName>
        <fullName evidence="1">APH(6) family putative aminoglycoside O-phosphotransferase</fullName>
    </submittedName>
</protein>
<keyword evidence="2" id="KW-1185">Reference proteome</keyword>
<dbReference type="InterPro" id="IPR011009">
    <property type="entry name" value="Kinase-like_dom_sf"/>
</dbReference>
<evidence type="ECO:0000313" key="1">
    <source>
        <dbReference type="EMBL" id="MBO1435303.1"/>
    </source>
</evidence>
<name>A0ABS3MUW6_9BRAD</name>
<accession>A0ABS3MUW6</accession>
<dbReference type="SUPFAM" id="SSF56112">
    <property type="entry name" value="Protein kinase-like (PK-like)"/>
    <property type="match status" value="1"/>
</dbReference>
<dbReference type="Proteomes" id="UP000692816">
    <property type="component" value="Unassembled WGS sequence"/>
</dbReference>
<gene>
    <name evidence="1" type="ORF">J4P68_39210</name>
</gene>
<dbReference type="RefSeq" id="WP_207839848.1">
    <property type="nucleotide sequence ID" value="NZ_CP088282.1"/>
</dbReference>
<reference evidence="1" key="1">
    <citation type="journal article" date="2021" name="Int. J. Syst. Evol. Microbiol.">
        <title>Bradyrhizobium septentrionale sp. nov. (sv. septentrionale) and Bradyrhizobium quebecense sp. nov. (sv. septentrionale) associated with legumes native to Canada possess rearranged symbiosis genes and numerous insertion sequences.</title>
        <authorList>
            <person name="Bromfield E.S.P."/>
            <person name="Cloutier S."/>
        </authorList>
    </citation>
    <scope>NUCLEOTIDE SEQUENCE</scope>
    <source>
        <strain evidence="1">12S5</strain>
    </source>
</reference>
<evidence type="ECO:0000313" key="2">
    <source>
        <dbReference type="Proteomes" id="UP000692816"/>
    </source>
</evidence>
<sequence>MFEPYLSAWSLVPDGDPIVTHAARLLPVRRHGEPAMLKLSNEPDERLGAIVMEWWDGDGAARVLARDGEAVLLERAMGTASLSDMARTGRDDEACRILCATADRLHARRAKPRPDLTPLKAWFRELWPAARAHGGILNRSADIAEALLGDQREIVVLHGDLHHDNVLDFGARGWLAIDPKHLVGERGFDFANIFTNPDLADPARPVATERGRFERRLDIVAEAAKLDRRRLLSWIVAWTGLSAAWFLGDDDPLAEIDLQIAKLAAAELDRMA</sequence>
<proteinExistence type="predicted"/>